<protein>
    <submittedName>
        <fullName evidence="11">Putative trichohyalin isoform X1</fullName>
    </submittedName>
</protein>
<gene>
    <name evidence="11" type="ORF">BSL78_15089</name>
</gene>
<feature type="coiled-coil region" evidence="10">
    <location>
        <begin position="173"/>
        <end position="204"/>
    </location>
</feature>
<comment type="subcellular location">
    <subcellularLocation>
        <location evidence="2">Cell membrane</location>
        <topology evidence="2">Single-pass membrane protein</topology>
    </subcellularLocation>
    <subcellularLocation>
        <location evidence="1">Cytoplasm</location>
        <location evidence="1">Cytoskeleton</location>
        <location evidence="1">Cilium basal body</location>
    </subcellularLocation>
</comment>
<dbReference type="AlphaFoldDB" id="A0A2G8KJ75"/>
<sequence>MSNEKIEEQEETIIIELSQLEDDIRKAEKSNLEIEEELEMKRPEYSRRMASVVDSISLELREELLKNSGLNESEVDALYEKLFKYLTMTEKMIGEEVEEQSTILQDRLTKRQALAQQYADLSTRESKETQTQISEMRNILSSGVEDQKLTHMQMERIVKDYEDGQALANEHYRSELDRQSRDLMKKLKDHRDAAMAKLQDKQAKEREKFEDAAGNAVDPSDVVLAHHDLRQQQRNESNEMIDELDYNEAEAMSVLRKRLAERKKEEAGELTVKIVETLTEETRMSEKEAEKIMKKHQANCTAYEEQLAKEKQEQSEMLQKKIQDRKEAWEKEKEREKVEQEQLAKQQEKTVTKVLDSQSGLEDEARKRIMLQHEQNTASLQNHLQLTRLRQQKLLEAKLSKNKARIDSLKEQQLKEAAAADDEDEAKTIKNQHDEELATEMSEYHKEHEKTVAVFRTKIALETSEMLKAQDEQMGSLLGRLQVGQARRRGIIEKQDKAIQELQ</sequence>
<keyword evidence="3" id="KW-1003">Cell membrane</keyword>
<evidence type="ECO:0000256" key="2">
    <source>
        <dbReference type="ARBA" id="ARBA00004162"/>
    </source>
</evidence>
<keyword evidence="5" id="KW-0812">Transmembrane</keyword>
<evidence type="ECO:0000256" key="6">
    <source>
        <dbReference type="ARBA" id="ARBA00022989"/>
    </source>
</evidence>
<proteinExistence type="predicted"/>
<dbReference type="STRING" id="307972.A0A2G8KJ75"/>
<evidence type="ECO:0000313" key="11">
    <source>
        <dbReference type="EMBL" id="PIK48027.1"/>
    </source>
</evidence>
<name>A0A2G8KJ75_STIJA</name>
<evidence type="ECO:0000256" key="1">
    <source>
        <dbReference type="ARBA" id="ARBA00004120"/>
    </source>
</evidence>
<evidence type="ECO:0000256" key="3">
    <source>
        <dbReference type="ARBA" id="ARBA00022475"/>
    </source>
</evidence>
<keyword evidence="10" id="KW-0175">Coiled coil</keyword>
<feature type="coiled-coil region" evidence="10">
    <location>
        <begin position="3"/>
        <end position="37"/>
    </location>
</feature>
<dbReference type="GO" id="GO:0060170">
    <property type="term" value="C:ciliary membrane"/>
    <property type="evidence" value="ECO:0007669"/>
    <property type="project" value="TreeGrafter"/>
</dbReference>
<keyword evidence="8" id="KW-0206">Cytoskeleton</keyword>
<evidence type="ECO:0000256" key="4">
    <source>
        <dbReference type="ARBA" id="ARBA00022490"/>
    </source>
</evidence>
<dbReference type="EMBL" id="MRZV01000544">
    <property type="protein sequence ID" value="PIK48027.1"/>
    <property type="molecule type" value="Genomic_DNA"/>
</dbReference>
<dbReference type="PANTHER" id="PTHR16795">
    <property type="entry name" value="LIMBIN/ELLIS-VAN CREVELD PROTEIN"/>
    <property type="match status" value="1"/>
</dbReference>
<dbReference type="Proteomes" id="UP000230750">
    <property type="component" value="Unassembled WGS sequence"/>
</dbReference>
<dbReference type="PANTHER" id="PTHR16795:SF13">
    <property type="entry name" value="EVC COMPLEX MEMBER EVC"/>
    <property type="match status" value="1"/>
</dbReference>
<evidence type="ECO:0000256" key="5">
    <source>
        <dbReference type="ARBA" id="ARBA00022692"/>
    </source>
</evidence>
<evidence type="ECO:0000256" key="9">
    <source>
        <dbReference type="ARBA" id="ARBA00023273"/>
    </source>
</evidence>
<dbReference type="GO" id="GO:0098797">
    <property type="term" value="C:plasma membrane protein complex"/>
    <property type="evidence" value="ECO:0007669"/>
    <property type="project" value="TreeGrafter"/>
</dbReference>
<keyword evidence="9" id="KW-0966">Cell projection</keyword>
<comment type="caution">
    <text evidence="11">The sequence shown here is derived from an EMBL/GenBank/DDBJ whole genome shotgun (WGS) entry which is preliminary data.</text>
</comment>
<keyword evidence="7" id="KW-0472">Membrane</keyword>
<evidence type="ECO:0000313" key="12">
    <source>
        <dbReference type="Proteomes" id="UP000230750"/>
    </source>
</evidence>
<dbReference type="GO" id="GO:0007224">
    <property type="term" value="P:smoothened signaling pathway"/>
    <property type="evidence" value="ECO:0007669"/>
    <property type="project" value="InterPro"/>
</dbReference>
<feature type="non-terminal residue" evidence="11">
    <location>
        <position position="503"/>
    </location>
</feature>
<reference evidence="11 12" key="1">
    <citation type="journal article" date="2017" name="PLoS Biol.">
        <title>The sea cucumber genome provides insights into morphological evolution and visceral regeneration.</title>
        <authorList>
            <person name="Zhang X."/>
            <person name="Sun L."/>
            <person name="Yuan J."/>
            <person name="Sun Y."/>
            <person name="Gao Y."/>
            <person name="Zhang L."/>
            <person name="Li S."/>
            <person name="Dai H."/>
            <person name="Hamel J.F."/>
            <person name="Liu C."/>
            <person name="Yu Y."/>
            <person name="Liu S."/>
            <person name="Lin W."/>
            <person name="Guo K."/>
            <person name="Jin S."/>
            <person name="Xu P."/>
            <person name="Storey K.B."/>
            <person name="Huan P."/>
            <person name="Zhang T."/>
            <person name="Zhou Y."/>
            <person name="Zhang J."/>
            <person name="Lin C."/>
            <person name="Li X."/>
            <person name="Xing L."/>
            <person name="Huo D."/>
            <person name="Sun M."/>
            <person name="Wang L."/>
            <person name="Mercier A."/>
            <person name="Li F."/>
            <person name="Yang H."/>
            <person name="Xiang J."/>
        </authorList>
    </citation>
    <scope>NUCLEOTIDE SEQUENCE [LARGE SCALE GENOMIC DNA]</scope>
    <source>
        <strain evidence="11">Shaxun</strain>
        <tissue evidence="11">Muscle</tissue>
    </source>
</reference>
<keyword evidence="4" id="KW-0963">Cytoplasm</keyword>
<feature type="coiled-coil region" evidence="10">
    <location>
        <begin position="275"/>
        <end position="350"/>
    </location>
</feature>
<keyword evidence="12" id="KW-1185">Reference proteome</keyword>
<organism evidence="11 12">
    <name type="scientific">Stichopus japonicus</name>
    <name type="common">Sea cucumber</name>
    <dbReference type="NCBI Taxonomy" id="307972"/>
    <lineage>
        <taxon>Eukaryota</taxon>
        <taxon>Metazoa</taxon>
        <taxon>Echinodermata</taxon>
        <taxon>Eleutherozoa</taxon>
        <taxon>Echinozoa</taxon>
        <taxon>Holothuroidea</taxon>
        <taxon>Aspidochirotacea</taxon>
        <taxon>Aspidochirotida</taxon>
        <taxon>Stichopodidae</taxon>
        <taxon>Apostichopus</taxon>
    </lineage>
</organism>
<evidence type="ECO:0000256" key="8">
    <source>
        <dbReference type="ARBA" id="ARBA00023212"/>
    </source>
</evidence>
<dbReference type="OrthoDB" id="5977401at2759"/>
<keyword evidence="6" id="KW-1133">Transmembrane helix</keyword>
<accession>A0A2G8KJ75</accession>
<evidence type="ECO:0000256" key="10">
    <source>
        <dbReference type="SAM" id="Coils"/>
    </source>
</evidence>
<evidence type="ECO:0000256" key="7">
    <source>
        <dbReference type="ARBA" id="ARBA00023136"/>
    </source>
</evidence>
<dbReference type="InterPro" id="IPR026501">
    <property type="entry name" value="Limbin/EVC"/>
</dbReference>